<evidence type="ECO:0000313" key="7">
    <source>
        <dbReference type="EMBL" id="WTQ78760.1"/>
    </source>
</evidence>
<evidence type="ECO:0000256" key="4">
    <source>
        <dbReference type="ARBA" id="ARBA00022807"/>
    </source>
</evidence>
<protein>
    <submittedName>
        <fullName evidence="7">NlpC/P60 family protein</fullName>
    </submittedName>
</protein>
<dbReference type="InterPro" id="IPR000064">
    <property type="entry name" value="NLP_P60_dom"/>
</dbReference>
<keyword evidence="7" id="KW-0614">Plasmid</keyword>
<evidence type="ECO:0000256" key="5">
    <source>
        <dbReference type="SAM" id="SignalP"/>
    </source>
</evidence>
<keyword evidence="5" id="KW-0732">Signal</keyword>
<dbReference type="PANTHER" id="PTHR47053">
    <property type="entry name" value="MUREIN DD-ENDOPEPTIDASE MEPH-RELATED"/>
    <property type="match status" value="1"/>
</dbReference>
<dbReference type="Gene3D" id="3.90.1720.10">
    <property type="entry name" value="endopeptidase domain like (from Nostoc punctiforme)"/>
    <property type="match status" value="1"/>
</dbReference>
<dbReference type="InterPro" id="IPR051202">
    <property type="entry name" value="Peptidase_C40"/>
</dbReference>
<evidence type="ECO:0000256" key="1">
    <source>
        <dbReference type="ARBA" id="ARBA00007074"/>
    </source>
</evidence>
<dbReference type="Gene3D" id="1.10.530.10">
    <property type="match status" value="1"/>
</dbReference>
<dbReference type="CDD" id="cd13399">
    <property type="entry name" value="Slt35-like"/>
    <property type="match status" value="1"/>
</dbReference>
<dbReference type="PROSITE" id="PS51257">
    <property type="entry name" value="PROKAR_LIPOPROTEIN"/>
    <property type="match status" value="1"/>
</dbReference>
<keyword evidence="2" id="KW-0645">Protease</keyword>
<feature type="chain" id="PRO_5044018300" evidence="5">
    <location>
        <begin position="26"/>
        <end position="340"/>
    </location>
</feature>
<dbReference type="AlphaFoldDB" id="A0AAU1M5G7"/>
<dbReference type="EMBL" id="CP108170">
    <property type="protein sequence ID" value="WTQ78760.1"/>
    <property type="molecule type" value="Genomic_DNA"/>
</dbReference>
<dbReference type="PROSITE" id="PS51935">
    <property type="entry name" value="NLPC_P60"/>
    <property type="match status" value="1"/>
</dbReference>
<dbReference type="Pfam" id="PF13406">
    <property type="entry name" value="SLT_2"/>
    <property type="match status" value="1"/>
</dbReference>
<reference evidence="7" key="1">
    <citation type="submission" date="2022-10" db="EMBL/GenBank/DDBJ databases">
        <title>The complete genomes of actinobacterial strains from the NBC collection.</title>
        <authorList>
            <person name="Joergensen T.S."/>
            <person name="Alvarez Arevalo M."/>
            <person name="Sterndorff E.B."/>
            <person name="Faurdal D."/>
            <person name="Vuksanovic O."/>
            <person name="Mourched A.-S."/>
            <person name="Charusanti P."/>
            <person name="Shaw S."/>
            <person name="Blin K."/>
            <person name="Weber T."/>
        </authorList>
    </citation>
    <scope>NUCLEOTIDE SEQUENCE</scope>
    <source>
        <strain evidence="7">NBC_00148</strain>
        <plasmid evidence="7">unnamed1</plasmid>
    </source>
</reference>
<sequence>MSALKGGPAAMAAVGCTALVLIATAVTGGSVDEADSLPGGDAMGLNVEAIPAEYRDWVIQAGKLCADAPAALIAAQIEAESNWNPRAGSHAGAQGIAQFIPSTWATWGVDADSDGDADVWSPPDAIMTQARYDCYLADEVRRYKILGVENRQLMLAAYNAGPFAVAQAGGIPINGETEIYVPKIIQLMQKYSAALDETSGPFGARVIASAKRWLGTPYSWGGGSISGPTYGFAQGAGTKGFDCSSLVQYAVYHASGGKILLPRTSQVQVGEGKAVARKDLRPGDVIGFQLSGSAAGYDHIGIYVGGGQFIHAPRTGQTVSYARLTDGYYASRPQTIRRYG</sequence>
<evidence type="ECO:0000259" key="6">
    <source>
        <dbReference type="PROSITE" id="PS51935"/>
    </source>
</evidence>
<dbReference type="PANTHER" id="PTHR47053:SF1">
    <property type="entry name" value="MUREIN DD-ENDOPEPTIDASE MEPH-RELATED"/>
    <property type="match status" value="1"/>
</dbReference>
<comment type="similarity">
    <text evidence="1">Belongs to the peptidase C40 family.</text>
</comment>
<keyword evidence="3" id="KW-0378">Hydrolase</keyword>
<dbReference type="GO" id="GO:0008234">
    <property type="term" value="F:cysteine-type peptidase activity"/>
    <property type="evidence" value="ECO:0007669"/>
    <property type="project" value="UniProtKB-KW"/>
</dbReference>
<accession>A0AAU1M5G7</accession>
<keyword evidence="4" id="KW-0788">Thiol protease</keyword>
<dbReference type="GO" id="GO:0006508">
    <property type="term" value="P:proteolysis"/>
    <property type="evidence" value="ECO:0007669"/>
    <property type="project" value="UniProtKB-KW"/>
</dbReference>
<proteinExistence type="inferred from homology"/>
<geneLocation type="plasmid" evidence="7">
    <name>unnamed1</name>
</geneLocation>
<feature type="domain" description="NlpC/P60" evidence="6">
    <location>
        <begin position="200"/>
        <end position="340"/>
    </location>
</feature>
<dbReference type="InterPro" id="IPR023346">
    <property type="entry name" value="Lysozyme-like_dom_sf"/>
</dbReference>
<feature type="signal peptide" evidence="5">
    <location>
        <begin position="1"/>
        <end position="25"/>
    </location>
</feature>
<dbReference type="Pfam" id="PF00877">
    <property type="entry name" value="NLPC_P60"/>
    <property type="match status" value="1"/>
</dbReference>
<dbReference type="SUPFAM" id="SSF54001">
    <property type="entry name" value="Cysteine proteinases"/>
    <property type="match status" value="1"/>
</dbReference>
<gene>
    <name evidence="7" type="ORF">OG222_36850</name>
</gene>
<dbReference type="InterPro" id="IPR038765">
    <property type="entry name" value="Papain-like_cys_pep_sf"/>
</dbReference>
<organism evidence="7">
    <name type="scientific">Streptomyces sp. NBC_00148</name>
    <dbReference type="NCBI Taxonomy" id="2903626"/>
    <lineage>
        <taxon>Bacteria</taxon>
        <taxon>Bacillati</taxon>
        <taxon>Actinomycetota</taxon>
        <taxon>Actinomycetes</taxon>
        <taxon>Kitasatosporales</taxon>
        <taxon>Streptomycetaceae</taxon>
        <taxon>Streptomyces</taxon>
    </lineage>
</organism>
<evidence type="ECO:0000256" key="3">
    <source>
        <dbReference type="ARBA" id="ARBA00022801"/>
    </source>
</evidence>
<name>A0AAU1M5G7_9ACTN</name>
<dbReference type="InterPro" id="IPR031304">
    <property type="entry name" value="SLT_2"/>
</dbReference>
<evidence type="ECO:0000256" key="2">
    <source>
        <dbReference type="ARBA" id="ARBA00022670"/>
    </source>
</evidence>
<dbReference type="SUPFAM" id="SSF53955">
    <property type="entry name" value="Lysozyme-like"/>
    <property type="match status" value="1"/>
</dbReference>